<accession>A0A5E8CIN1</accession>
<gene>
    <name evidence="1" type="ORF">CPAV1605_968</name>
</gene>
<evidence type="ECO:0000313" key="1">
    <source>
        <dbReference type="EMBL" id="VVU95243.1"/>
    </source>
</evidence>
<dbReference type="InterPro" id="IPR029058">
    <property type="entry name" value="AB_hydrolase_fold"/>
</dbReference>
<evidence type="ECO:0008006" key="2">
    <source>
        <dbReference type="Google" id="ProtNLM"/>
    </source>
</evidence>
<name>A0A5E8CIN1_9ZZZZ</name>
<organism evidence="1">
    <name type="scientific">seawater metagenome</name>
    <dbReference type="NCBI Taxonomy" id="1561972"/>
    <lineage>
        <taxon>unclassified sequences</taxon>
        <taxon>metagenomes</taxon>
        <taxon>ecological metagenomes</taxon>
    </lineage>
</organism>
<dbReference type="Gene3D" id="3.40.50.1820">
    <property type="entry name" value="alpha/beta hydrolase"/>
    <property type="match status" value="1"/>
</dbReference>
<sequence length="263" mass="30240">MAHIQDQSQLNEFYSFCNTKNTTDALDIDIVDPSKFELWKYYNIQQTVYQDETHPIKLYGEEINYSLFKYSNDNPVKRELIVIPGFSKKSICWTIGRINHFLDKLKSDFSDIVIFNLEDLKEKYTKITDNGVPKYDILTKIGYQLNKIVKHMGFKNISLLGRSAGGALAIVIATLNTDVKGLNLACPGFEDRMIVDLIATERNIPIRIGWAKEDTKIPITKGYKLKEMLEFSEKNVEMYEISTGSSEDKVNHRIHQISIDNLV</sequence>
<dbReference type="AlphaFoldDB" id="A0A5E8CIN1"/>
<dbReference type="SUPFAM" id="SSF53474">
    <property type="entry name" value="alpha/beta-Hydrolases"/>
    <property type="match status" value="1"/>
</dbReference>
<protein>
    <recommendedName>
        <fullName evidence="2">Alpha/beta hydrolase</fullName>
    </recommendedName>
</protein>
<dbReference type="EMBL" id="CABVLZ010000004">
    <property type="protein sequence ID" value="VVU95243.1"/>
    <property type="molecule type" value="Genomic_DNA"/>
</dbReference>
<proteinExistence type="predicted"/>
<reference evidence="1" key="1">
    <citation type="submission" date="2019-09" db="EMBL/GenBank/DDBJ databases">
        <authorList>
            <person name="Needham M D."/>
        </authorList>
    </citation>
    <scope>NUCLEOTIDE SEQUENCE</scope>
</reference>